<dbReference type="EMBL" id="JAGRQC010000004">
    <property type="protein sequence ID" value="MBR0553745.1"/>
    <property type="molecule type" value="Genomic_DNA"/>
</dbReference>
<reference evidence="1" key="1">
    <citation type="submission" date="2021-04" db="EMBL/GenBank/DDBJ databases">
        <title>Ouciella asimina sp. nov., isolated from the surface seawater in the hydrothermal field of Okinawa Trough.</title>
        <authorList>
            <person name="Shuang W."/>
        </authorList>
    </citation>
    <scope>NUCLEOTIDE SEQUENCE</scope>
    <source>
        <strain evidence="1">LXI357</strain>
    </source>
</reference>
<dbReference type="Gene3D" id="2.60.120.620">
    <property type="entry name" value="q2cbj1_9rhob like domain"/>
    <property type="match status" value="1"/>
</dbReference>
<accession>A0A8T4IKV4</accession>
<organism evidence="1 2">
    <name type="scientific">Stakelama marina</name>
    <dbReference type="NCBI Taxonomy" id="2826939"/>
    <lineage>
        <taxon>Bacteria</taxon>
        <taxon>Pseudomonadati</taxon>
        <taxon>Pseudomonadota</taxon>
        <taxon>Alphaproteobacteria</taxon>
        <taxon>Sphingomonadales</taxon>
        <taxon>Sphingomonadaceae</taxon>
        <taxon>Stakelama</taxon>
    </lineage>
</organism>
<keyword evidence="2" id="KW-1185">Reference proteome</keyword>
<protein>
    <submittedName>
        <fullName evidence="1">2OG-Fe(II) oxygenase</fullName>
    </submittedName>
</protein>
<dbReference type="AlphaFoldDB" id="A0A8T4IKV4"/>
<name>A0A8T4IKV4_9SPHN</name>
<dbReference type="Proteomes" id="UP000676996">
    <property type="component" value="Unassembled WGS sequence"/>
</dbReference>
<sequence>MPVLDSLDPYARLEPVESATAPFRYFVAEHCLDAAIEPVLLDWLETGAPWSLVETDFYEQFEFDLRDADLPPALVCLVDPEMLERLRRKMEQALGDALAQHVQLVAHRLNPGQRIAIHNDMREGGETHRLTVQLNRGLTDADGGFFMLFNSDDAGDVHRILRPVSGSAIGFAISPASHHAVSRLHGGTRFTLVYSFYAQHDG</sequence>
<gene>
    <name evidence="1" type="ORF">J7S20_14635</name>
</gene>
<dbReference type="RefSeq" id="WP_284054987.1">
    <property type="nucleotide sequence ID" value="NZ_JAGRQC010000004.1"/>
</dbReference>
<evidence type="ECO:0000313" key="2">
    <source>
        <dbReference type="Proteomes" id="UP000676996"/>
    </source>
</evidence>
<dbReference type="NCBIfam" id="NF041706">
    <property type="entry name" value="2OG_matur_YhhC"/>
    <property type="match status" value="1"/>
</dbReference>
<proteinExistence type="predicted"/>
<evidence type="ECO:0000313" key="1">
    <source>
        <dbReference type="EMBL" id="MBR0553745.1"/>
    </source>
</evidence>
<comment type="caution">
    <text evidence="1">The sequence shown here is derived from an EMBL/GenBank/DDBJ whole genome shotgun (WGS) entry which is preliminary data.</text>
</comment>